<evidence type="ECO:0000313" key="2">
    <source>
        <dbReference type="Proteomes" id="UP000813876"/>
    </source>
</evidence>
<evidence type="ECO:0000313" key="1">
    <source>
        <dbReference type="EMBL" id="MCF2303825.1"/>
    </source>
</evidence>
<sequence length="118" mass="13295">MGLPTNNAKTNLELDQGLLSQQELDSKISKYKTKDELAQKVLSAKTPQDYKGLIDSSYSDESLLELLDSDKSRTTILMSTRLSPSDYAKLKFILDSKDIELKGFMANLINKEYENIKA</sequence>
<dbReference type="AlphaFoldDB" id="A0AAW4ZTZ4"/>
<dbReference type="Proteomes" id="UP000813876">
    <property type="component" value="Unassembled WGS sequence"/>
</dbReference>
<dbReference type="EMBL" id="WMCP01000033">
    <property type="protein sequence ID" value="MCF2303825.1"/>
    <property type="molecule type" value="Genomic_DNA"/>
</dbReference>
<proteinExistence type="predicted"/>
<dbReference type="RefSeq" id="WP_065208848.1">
    <property type="nucleotide sequence ID" value="NZ_LZFG01000075.1"/>
</dbReference>
<gene>
    <name evidence="1" type="ORF">GLP33_19075</name>
</gene>
<comment type="caution">
    <text evidence="1">The sequence shown here is derived from an EMBL/GenBank/DDBJ whole genome shotgun (WGS) entry which is preliminary data.</text>
</comment>
<reference evidence="1" key="1">
    <citation type="submission" date="2019-11" db="EMBL/GenBank/DDBJ databases">
        <title>Comparative genomics of photobacteria reveal adaptation to distinct habitats.</title>
        <authorList>
            <person name="Fuertes-Perez S."/>
            <person name="Hilgarth M."/>
            <person name="Vogel R.F."/>
        </authorList>
    </citation>
    <scope>NUCLEOTIDE SEQUENCE</scope>
    <source>
        <strain evidence="1">TMW2.2145</strain>
    </source>
</reference>
<dbReference type="GeneID" id="69966446"/>
<accession>A0AAW4ZTZ4</accession>
<name>A0AAW4ZTZ4_PHOPO</name>
<organism evidence="1 2">
    <name type="scientific">Photobacterium phosphoreum</name>
    <dbReference type="NCBI Taxonomy" id="659"/>
    <lineage>
        <taxon>Bacteria</taxon>
        <taxon>Pseudomonadati</taxon>
        <taxon>Pseudomonadota</taxon>
        <taxon>Gammaproteobacteria</taxon>
        <taxon>Vibrionales</taxon>
        <taxon>Vibrionaceae</taxon>
        <taxon>Photobacterium</taxon>
    </lineage>
</organism>
<protein>
    <submittedName>
        <fullName evidence="1">Uncharacterized protein</fullName>
    </submittedName>
</protein>